<dbReference type="InterPro" id="IPR011042">
    <property type="entry name" value="6-blade_b-propeller_TolB-like"/>
</dbReference>
<dbReference type="InterPro" id="IPR012938">
    <property type="entry name" value="Glc/Sorbosone_DH"/>
</dbReference>
<keyword evidence="3" id="KW-0560">Oxidoreductase</keyword>
<keyword evidence="1" id="KW-0732">Signal</keyword>
<dbReference type="RefSeq" id="WP_311400050.1">
    <property type="nucleotide sequence ID" value="NZ_JAVRBG010000001.1"/>
</dbReference>
<proteinExistence type="predicted"/>
<comment type="caution">
    <text evidence="3">The sequence shown here is derived from an EMBL/GenBank/DDBJ whole genome shotgun (WGS) entry which is preliminary data.</text>
</comment>
<evidence type="ECO:0000313" key="4">
    <source>
        <dbReference type="Proteomes" id="UP001182991"/>
    </source>
</evidence>
<feature type="domain" description="Glucose/Sorbosone dehydrogenase" evidence="2">
    <location>
        <begin position="47"/>
        <end position="366"/>
    </location>
</feature>
<name>A0ABU2KEE5_9FLAO</name>
<dbReference type="Pfam" id="PF07995">
    <property type="entry name" value="GSDH"/>
    <property type="match status" value="1"/>
</dbReference>
<evidence type="ECO:0000256" key="1">
    <source>
        <dbReference type="SAM" id="SignalP"/>
    </source>
</evidence>
<dbReference type="EC" id="1.1.5.-" evidence="3"/>
<dbReference type="InterPro" id="IPR011041">
    <property type="entry name" value="Quinoprot_gluc/sorb_DH_b-prop"/>
</dbReference>
<dbReference type="Proteomes" id="UP001182991">
    <property type="component" value="Unassembled WGS sequence"/>
</dbReference>
<accession>A0ABU2KEE5</accession>
<evidence type="ECO:0000313" key="3">
    <source>
        <dbReference type="EMBL" id="MDT0293074.1"/>
    </source>
</evidence>
<organism evidence="3 4">
    <name type="scientific">Mesonia ostreae</name>
    <dbReference type="NCBI Taxonomy" id="861110"/>
    <lineage>
        <taxon>Bacteria</taxon>
        <taxon>Pseudomonadati</taxon>
        <taxon>Bacteroidota</taxon>
        <taxon>Flavobacteriia</taxon>
        <taxon>Flavobacteriales</taxon>
        <taxon>Flavobacteriaceae</taxon>
        <taxon>Mesonia</taxon>
    </lineage>
</organism>
<keyword evidence="4" id="KW-1185">Reference proteome</keyword>
<sequence length="377" mass="42207">MKKIQSLFIPALLICFVACGQIQKAENEKKVQTPSTTYTYEVIVDDLQNPWGFVFLPDKSMLITEKKGDLLLVKNNKKTRIKNVPQVYEKGQGGLLDIALHPNYSDNGWIYITYASAEGNTEGGNTAMMRAKLENASLVQKELLYKATPNTTRGQHFGSRIVFDKENHVYFSIGERGNRDENPQDLTRDGGKIYRLNDDGSIPKSNPFYTSAEAKKAIFSYGHRNPQGMEVHPQTKEIWLHEHGPKGGDEINIVKKGANYGWPIVTYGKNYSGTSITDKTSAPGMTQPIHYWVPSIAPSGMAFVTSNKYPKLKGGLLVGSLKFQYLEFLALEGEKVTKRIKLLEDVGRVRSIHQADDGFIYIGVENLGIVKLISKKR</sequence>
<gene>
    <name evidence="3" type="ORF">RLT85_00320</name>
</gene>
<evidence type="ECO:0000259" key="2">
    <source>
        <dbReference type="Pfam" id="PF07995"/>
    </source>
</evidence>
<protein>
    <submittedName>
        <fullName evidence="3">PQQ-dependent sugar dehydrogenase</fullName>
        <ecNumber evidence="3">1.1.5.-</ecNumber>
    </submittedName>
</protein>
<feature type="chain" id="PRO_5045213074" evidence="1">
    <location>
        <begin position="21"/>
        <end position="377"/>
    </location>
</feature>
<dbReference type="PANTHER" id="PTHR19328">
    <property type="entry name" value="HEDGEHOG-INTERACTING PROTEIN"/>
    <property type="match status" value="1"/>
</dbReference>
<dbReference type="Gene3D" id="2.120.10.30">
    <property type="entry name" value="TolB, C-terminal domain"/>
    <property type="match status" value="1"/>
</dbReference>
<dbReference type="PANTHER" id="PTHR19328:SF75">
    <property type="entry name" value="ALDOSE SUGAR DEHYDROGENASE YLII"/>
    <property type="match status" value="1"/>
</dbReference>
<dbReference type="EMBL" id="JAVRBG010000001">
    <property type="protein sequence ID" value="MDT0293074.1"/>
    <property type="molecule type" value="Genomic_DNA"/>
</dbReference>
<dbReference type="GO" id="GO:0016491">
    <property type="term" value="F:oxidoreductase activity"/>
    <property type="evidence" value="ECO:0007669"/>
    <property type="project" value="UniProtKB-KW"/>
</dbReference>
<reference evidence="4" key="1">
    <citation type="submission" date="2023-07" db="EMBL/GenBank/DDBJ databases">
        <title>Isolating and identifying novel microbial strains from the Mariana Trench.</title>
        <authorList>
            <person name="Fu H."/>
        </authorList>
    </citation>
    <scope>NUCLEOTIDE SEQUENCE [LARGE SCALE GENOMIC DNA]</scope>
    <source>
        <strain evidence="4">T-y2</strain>
    </source>
</reference>
<feature type="signal peptide" evidence="1">
    <location>
        <begin position="1"/>
        <end position="20"/>
    </location>
</feature>
<dbReference type="SUPFAM" id="SSF50952">
    <property type="entry name" value="Soluble quinoprotein glucose dehydrogenase"/>
    <property type="match status" value="1"/>
</dbReference>